<comment type="similarity">
    <text evidence="5">Belongs to the SAT4 family.</text>
</comment>
<gene>
    <name evidence="8" type="ORF">RCC_07305</name>
</gene>
<organism evidence="8 9">
    <name type="scientific">Ramularia collo-cygni</name>
    <dbReference type="NCBI Taxonomy" id="112498"/>
    <lineage>
        <taxon>Eukaryota</taxon>
        <taxon>Fungi</taxon>
        <taxon>Dikarya</taxon>
        <taxon>Ascomycota</taxon>
        <taxon>Pezizomycotina</taxon>
        <taxon>Dothideomycetes</taxon>
        <taxon>Dothideomycetidae</taxon>
        <taxon>Mycosphaerellales</taxon>
        <taxon>Mycosphaerellaceae</taxon>
        <taxon>Ramularia</taxon>
    </lineage>
</organism>
<evidence type="ECO:0000313" key="8">
    <source>
        <dbReference type="EMBL" id="CZT21442.1"/>
    </source>
</evidence>
<name>A0A2D3UUV9_9PEZI</name>
<accession>A0A2D3UUV9</accession>
<evidence type="ECO:0000256" key="6">
    <source>
        <dbReference type="SAM" id="Phobius"/>
    </source>
</evidence>
<dbReference type="PANTHER" id="PTHR33048">
    <property type="entry name" value="PTH11-LIKE INTEGRAL MEMBRANE PROTEIN (AFU_ORTHOLOGUE AFUA_5G11245)"/>
    <property type="match status" value="1"/>
</dbReference>
<evidence type="ECO:0000259" key="7">
    <source>
        <dbReference type="Pfam" id="PF20684"/>
    </source>
</evidence>
<dbReference type="OrthoDB" id="444631at2759"/>
<keyword evidence="9" id="KW-1185">Reference proteome</keyword>
<evidence type="ECO:0000256" key="1">
    <source>
        <dbReference type="ARBA" id="ARBA00004141"/>
    </source>
</evidence>
<keyword evidence="3 6" id="KW-1133">Transmembrane helix</keyword>
<keyword evidence="2 6" id="KW-0812">Transmembrane</keyword>
<dbReference type="InterPro" id="IPR049326">
    <property type="entry name" value="Rhodopsin_dom_fungi"/>
</dbReference>
<protein>
    <submittedName>
        <fullName evidence="8">Related to integral membrane protein</fullName>
    </submittedName>
</protein>
<dbReference type="GeneID" id="35602424"/>
<feature type="domain" description="Rhodopsin" evidence="7">
    <location>
        <begin position="29"/>
        <end position="265"/>
    </location>
</feature>
<dbReference type="PANTHER" id="PTHR33048:SF47">
    <property type="entry name" value="INTEGRAL MEMBRANE PROTEIN-RELATED"/>
    <property type="match status" value="1"/>
</dbReference>
<evidence type="ECO:0000313" key="9">
    <source>
        <dbReference type="Proteomes" id="UP000225277"/>
    </source>
</evidence>
<feature type="transmembrane region" description="Helical" evidence="6">
    <location>
        <begin position="12"/>
        <end position="33"/>
    </location>
</feature>
<proteinExistence type="inferred from homology"/>
<dbReference type="Pfam" id="PF20684">
    <property type="entry name" value="Fung_rhodopsin"/>
    <property type="match status" value="1"/>
</dbReference>
<evidence type="ECO:0000256" key="5">
    <source>
        <dbReference type="ARBA" id="ARBA00038359"/>
    </source>
</evidence>
<comment type="subcellular location">
    <subcellularLocation>
        <location evidence="1">Membrane</location>
        <topology evidence="1">Multi-pass membrane protein</topology>
    </subcellularLocation>
</comment>
<evidence type="ECO:0000256" key="2">
    <source>
        <dbReference type="ARBA" id="ARBA00022692"/>
    </source>
</evidence>
<feature type="transmembrane region" description="Helical" evidence="6">
    <location>
        <begin position="124"/>
        <end position="145"/>
    </location>
</feature>
<feature type="transmembrane region" description="Helical" evidence="6">
    <location>
        <begin position="165"/>
        <end position="189"/>
    </location>
</feature>
<evidence type="ECO:0000256" key="3">
    <source>
        <dbReference type="ARBA" id="ARBA00022989"/>
    </source>
</evidence>
<dbReference type="RefSeq" id="XP_023628331.1">
    <property type="nucleotide sequence ID" value="XM_023772563.1"/>
</dbReference>
<dbReference type="AlphaFoldDB" id="A0A2D3UUV9"/>
<evidence type="ECO:0000256" key="4">
    <source>
        <dbReference type="ARBA" id="ARBA00023136"/>
    </source>
</evidence>
<feature type="transmembrane region" description="Helical" evidence="6">
    <location>
        <begin position="45"/>
        <end position="67"/>
    </location>
</feature>
<feature type="transmembrane region" description="Helical" evidence="6">
    <location>
        <begin position="87"/>
        <end position="112"/>
    </location>
</feature>
<dbReference type="STRING" id="112498.A0A2D3UUV9"/>
<dbReference type="GO" id="GO:0016020">
    <property type="term" value="C:membrane"/>
    <property type="evidence" value="ECO:0007669"/>
    <property type="project" value="UniProtKB-SubCell"/>
</dbReference>
<reference evidence="8 9" key="1">
    <citation type="submission" date="2016-03" db="EMBL/GenBank/DDBJ databases">
        <authorList>
            <person name="Ploux O."/>
        </authorList>
    </citation>
    <scope>NUCLEOTIDE SEQUENCE [LARGE SCALE GENOMIC DNA]</scope>
    <source>
        <strain evidence="8 9">URUG2</strain>
    </source>
</reference>
<sequence length="362" mass="39524">MPASGHASGEAVVGVTISFTVLAGLATVARLVTRIGIVHSAGLDDLVISIAIVLSIMLTIAMCQQVKYGMGRHADSLSVEDHVQSLVWFWASVWVYYLALCFAKLSILIQYLRLFPERKFRAKCFLLIGIVIGWTMFAFFSAVFACRPIRYFWDSSIQGSCLDRLAVWFANTAVNILTDICTAVLPLPVLKSLNLPKKQRFMLMAVFGLGAVTCIISILRLPALYAVSKTKDTSWDNPLAAIWSSLEVNSGIICSCLPTLNGCISRYFPQLFASSDGSNRLTPPVELSRSAKSTICRISANCSQLSKASGRLGRRFIGGDLKLAEEGSLEVMSEDQSTPPSSPGCHIHVATVVEQEEEFRKG</sequence>
<dbReference type="InterPro" id="IPR052337">
    <property type="entry name" value="SAT4-like"/>
</dbReference>
<feature type="transmembrane region" description="Helical" evidence="6">
    <location>
        <begin position="201"/>
        <end position="221"/>
    </location>
</feature>
<keyword evidence="4 6" id="KW-0472">Membrane</keyword>
<dbReference type="Proteomes" id="UP000225277">
    <property type="component" value="Unassembled WGS sequence"/>
</dbReference>
<dbReference type="EMBL" id="FJUY01000011">
    <property type="protein sequence ID" value="CZT21442.1"/>
    <property type="molecule type" value="Genomic_DNA"/>
</dbReference>